<keyword evidence="4" id="KW-0479">Metal-binding</keyword>
<organism evidence="10 11">
    <name type="scientific">Candidatus Kaiserbacteria bacterium RIFCSPHIGHO2_02_FULL_49_34</name>
    <dbReference type="NCBI Taxonomy" id="1798491"/>
    <lineage>
        <taxon>Bacteria</taxon>
        <taxon>Candidatus Kaiseribacteriota</taxon>
    </lineage>
</organism>
<evidence type="ECO:0000256" key="3">
    <source>
        <dbReference type="ARBA" id="ARBA00022714"/>
    </source>
</evidence>
<gene>
    <name evidence="10" type="ORF">A3C87_01015</name>
</gene>
<dbReference type="InterPro" id="IPR050415">
    <property type="entry name" value="MRET"/>
</dbReference>
<dbReference type="Gene3D" id="2.40.30.10">
    <property type="entry name" value="Translation factors"/>
    <property type="match status" value="1"/>
</dbReference>
<dbReference type="Pfam" id="PF00175">
    <property type="entry name" value="NAD_binding_1"/>
    <property type="match status" value="1"/>
</dbReference>
<dbReference type="GO" id="GO:0051537">
    <property type="term" value="F:2 iron, 2 sulfur cluster binding"/>
    <property type="evidence" value="ECO:0007669"/>
    <property type="project" value="UniProtKB-KW"/>
</dbReference>
<dbReference type="SUPFAM" id="SSF52343">
    <property type="entry name" value="Ferredoxin reductase-like, C-terminal NADP-linked domain"/>
    <property type="match status" value="1"/>
</dbReference>
<comment type="cofactor">
    <cofactor evidence="1">
        <name>FAD</name>
        <dbReference type="ChEBI" id="CHEBI:57692"/>
    </cofactor>
</comment>
<dbReference type="GO" id="GO:0046872">
    <property type="term" value="F:metal ion binding"/>
    <property type="evidence" value="ECO:0007669"/>
    <property type="project" value="UniProtKB-KW"/>
</dbReference>
<keyword evidence="6" id="KW-0560">Oxidoreductase</keyword>
<dbReference type="AlphaFoldDB" id="A0A1F6DM44"/>
<evidence type="ECO:0000256" key="2">
    <source>
        <dbReference type="ARBA" id="ARBA00022630"/>
    </source>
</evidence>
<reference evidence="10 11" key="1">
    <citation type="journal article" date="2016" name="Nat. Commun.">
        <title>Thousands of microbial genomes shed light on interconnected biogeochemical processes in an aquifer system.</title>
        <authorList>
            <person name="Anantharaman K."/>
            <person name="Brown C.T."/>
            <person name="Hug L.A."/>
            <person name="Sharon I."/>
            <person name="Castelle C.J."/>
            <person name="Probst A.J."/>
            <person name="Thomas B.C."/>
            <person name="Singh A."/>
            <person name="Wilkins M.J."/>
            <person name="Karaoz U."/>
            <person name="Brodie E.L."/>
            <person name="Williams K.H."/>
            <person name="Hubbard S.S."/>
            <person name="Banfield J.F."/>
        </authorList>
    </citation>
    <scope>NUCLEOTIDE SEQUENCE [LARGE SCALE GENOMIC DNA]</scope>
</reference>
<evidence type="ECO:0000313" key="10">
    <source>
        <dbReference type="EMBL" id="OGG62360.1"/>
    </source>
</evidence>
<dbReference type="EMBL" id="MFLE01000005">
    <property type="protein sequence ID" value="OGG62360.1"/>
    <property type="molecule type" value="Genomic_DNA"/>
</dbReference>
<protein>
    <recommendedName>
        <fullName evidence="9">FAD-binding FR-type domain-containing protein</fullName>
    </recommendedName>
</protein>
<sequence>MNKTMQHNFIIQSKKQEVPGVTTLSLTLENGSLPEWTAGQYINIHFPDTGTPEGKAYSISSAPHEEVFTLTVRDIGEFSRRLCTAEVGDTILGSLPYGFFAPEYEGTPLVLIASGISITPFRAILQDILHKNPERTVTLFHTIRNSADAIFLEELQKLTLGNFSAYHFVTREDNPTIPHRATRRIHVNDILETVSAPPETEFLLCGNISFTRDIWKALTEAGIHEHNIYTEAFFGH</sequence>
<dbReference type="PRINTS" id="PR00410">
    <property type="entry name" value="PHEHYDRXLASE"/>
</dbReference>
<dbReference type="PANTHER" id="PTHR47354">
    <property type="entry name" value="NADH OXIDOREDUCTASE HCR"/>
    <property type="match status" value="1"/>
</dbReference>
<name>A0A1F6DM44_9BACT</name>
<evidence type="ECO:0000256" key="7">
    <source>
        <dbReference type="ARBA" id="ARBA00023004"/>
    </source>
</evidence>
<keyword evidence="3" id="KW-0001">2Fe-2S</keyword>
<keyword evidence="8" id="KW-0411">Iron-sulfur</keyword>
<dbReference type="Gene3D" id="3.40.50.80">
    <property type="entry name" value="Nucleotide-binding domain of ferredoxin-NADP reductase (FNR) module"/>
    <property type="match status" value="1"/>
</dbReference>
<dbReference type="InterPro" id="IPR017927">
    <property type="entry name" value="FAD-bd_FR_type"/>
</dbReference>
<dbReference type="SUPFAM" id="SSF63380">
    <property type="entry name" value="Riboflavin synthase domain-like"/>
    <property type="match status" value="1"/>
</dbReference>
<evidence type="ECO:0000259" key="9">
    <source>
        <dbReference type="PROSITE" id="PS51384"/>
    </source>
</evidence>
<dbReference type="Proteomes" id="UP000176511">
    <property type="component" value="Unassembled WGS sequence"/>
</dbReference>
<evidence type="ECO:0000313" key="11">
    <source>
        <dbReference type="Proteomes" id="UP000176511"/>
    </source>
</evidence>
<dbReference type="PANTHER" id="PTHR47354:SF8">
    <property type="entry name" value="1,2-PHENYLACETYL-COA EPOXIDASE, SUBUNIT E"/>
    <property type="match status" value="1"/>
</dbReference>
<dbReference type="CDD" id="cd00322">
    <property type="entry name" value="FNR_like"/>
    <property type="match status" value="1"/>
</dbReference>
<dbReference type="InterPro" id="IPR017938">
    <property type="entry name" value="Riboflavin_synthase-like_b-brl"/>
</dbReference>
<dbReference type="PROSITE" id="PS51384">
    <property type="entry name" value="FAD_FR"/>
    <property type="match status" value="1"/>
</dbReference>
<evidence type="ECO:0000256" key="8">
    <source>
        <dbReference type="ARBA" id="ARBA00023014"/>
    </source>
</evidence>
<feature type="domain" description="FAD-binding FR-type" evidence="9">
    <location>
        <begin position="4"/>
        <end position="103"/>
    </location>
</feature>
<evidence type="ECO:0000256" key="4">
    <source>
        <dbReference type="ARBA" id="ARBA00022723"/>
    </source>
</evidence>
<evidence type="ECO:0000256" key="1">
    <source>
        <dbReference type="ARBA" id="ARBA00001974"/>
    </source>
</evidence>
<dbReference type="STRING" id="1798491.A3C87_01015"/>
<dbReference type="GO" id="GO:0016491">
    <property type="term" value="F:oxidoreductase activity"/>
    <property type="evidence" value="ECO:0007669"/>
    <property type="project" value="UniProtKB-KW"/>
</dbReference>
<comment type="caution">
    <text evidence="10">The sequence shown here is derived from an EMBL/GenBank/DDBJ whole genome shotgun (WGS) entry which is preliminary data.</text>
</comment>
<dbReference type="InterPro" id="IPR039261">
    <property type="entry name" value="FNR_nucleotide-bd"/>
</dbReference>
<accession>A0A1F6DM44</accession>
<dbReference type="GO" id="GO:0050660">
    <property type="term" value="F:flavin adenine dinucleotide binding"/>
    <property type="evidence" value="ECO:0007669"/>
    <property type="project" value="TreeGrafter"/>
</dbReference>
<keyword evidence="5" id="KW-0274">FAD</keyword>
<keyword evidence="2" id="KW-0285">Flavoprotein</keyword>
<evidence type="ECO:0000256" key="5">
    <source>
        <dbReference type="ARBA" id="ARBA00022827"/>
    </source>
</evidence>
<evidence type="ECO:0000256" key="6">
    <source>
        <dbReference type="ARBA" id="ARBA00023002"/>
    </source>
</evidence>
<dbReference type="InterPro" id="IPR001433">
    <property type="entry name" value="OxRdtase_FAD/NAD-bd"/>
</dbReference>
<proteinExistence type="predicted"/>
<keyword evidence="7" id="KW-0408">Iron</keyword>